<dbReference type="PANTHER" id="PTHR43617:SF38">
    <property type="entry name" value="N-ACETYLTRANSFERASE DOMAIN-CONTAINING PROTEIN"/>
    <property type="match status" value="1"/>
</dbReference>
<name>A0ABW1IM09_9BACL</name>
<keyword evidence="3" id="KW-1185">Reference proteome</keyword>
<gene>
    <name evidence="2" type="ORF">ACFPXP_06235</name>
</gene>
<proteinExistence type="predicted"/>
<reference evidence="3" key="1">
    <citation type="journal article" date="2019" name="Int. J. Syst. Evol. Microbiol.">
        <title>The Global Catalogue of Microorganisms (GCM) 10K type strain sequencing project: providing services to taxonomists for standard genome sequencing and annotation.</title>
        <authorList>
            <consortium name="The Broad Institute Genomics Platform"/>
            <consortium name="The Broad Institute Genome Sequencing Center for Infectious Disease"/>
            <person name="Wu L."/>
            <person name="Ma J."/>
        </authorList>
    </citation>
    <scope>NUCLEOTIDE SEQUENCE [LARGE SCALE GENOMIC DNA]</scope>
    <source>
        <strain evidence="3">CCM 8749</strain>
    </source>
</reference>
<dbReference type="InterPro" id="IPR000182">
    <property type="entry name" value="GNAT_dom"/>
</dbReference>
<evidence type="ECO:0000313" key="2">
    <source>
        <dbReference type="EMBL" id="MFC5986028.1"/>
    </source>
</evidence>
<dbReference type="Pfam" id="PF00583">
    <property type="entry name" value="Acetyltransf_1"/>
    <property type="match status" value="1"/>
</dbReference>
<keyword evidence="2" id="KW-0808">Transferase</keyword>
<dbReference type="GO" id="GO:0016746">
    <property type="term" value="F:acyltransferase activity"/>
    <property type="evidence" value="ECO:0007669"/>
    <property type="project" value="UniProtKB-KW"/>
</dbReference>
<dbReference type="Gene3D" id="3.40.630.30">
    <property type="match status" value="1"/>
</dbReference>
<dbReference type="Proteomes" id="UP001596250">
    <property type="component" value="Unassembled WGS sequence"/>
</dbReference>
<dbReference type="PROSITE" id="PS51186">
    <property type="entry name" value="GNAT"/>
    <property type="match status" value="1"/>
</dbReference>
<dbReference type="PANTHER" id="PTHR43617">
    <property type="entry name" value="L-AMINO ACID N-ACETYLTRANSFERASE"/>
    <property type="match status" value="1"/>
</dbReference>
<comment type="caution">
    <text evidence="2">The sequence shown here is derived from an EMBL/GenBank/DDBJ whole genome shotgun (WGS) entry which is preliminary data.</text>
</comment>
<sequence length="148" mass="17000">MMRFRKRIPAKDDRAITALVRKTLLPYAKIAKPSLSVSLKEMKERLAVGVTWVLTENGRLQGFIHVKPEQNVLLVSLLAVKPSSQGKGLGSRLMRRAEKYASDQGYQGICLFADRSNSKAIRFYKLKGYRIQEYISEIDNYMMWKETV</sequence>
<dbReference type="InterPro" id="IPR016181">
    <property type="entry name" value="Acyl_CoA_acyltransferase"/>
</dbReference>
<keyword evidence="2" id="KW-0012">Acyltransferase</keyword>
<evidence type="ECO:0000313" key="3">
    <source>
        <dbReference type="Proteomes" id="UP001596250"/>
    </source>
</evidence>
<dbReference type="SUPFAM" id="SSF55729">
    <property type="entry name" value="Acyl-CoA N-acyltransferases (Nat)"/>
    <property type="match status" value="1"/>
</dbReference>
<dbReference type="InterPro" id="IPR050276">
    <property type="entry name" value="MshD_Acetyltransferase"/>
</dbReference>
<dbReference type="CDD" id="cd04301">
    <property type="entry name" value="NAT_SF"/>
    <property type="match status" value="1"/>
</dbReference>
<accession>A0ABW1IM09</accession>
<dbReference type="EMBL" id="JBHSQV010000035">
    <property type="protein sequence ID" value="MFC5986028.1"/>
    <property type="molecule type" value="Genomic_DNA"/>
</dbReference>
<feature type="domain" description="N-acetyltransferase" evidence="1">
    <location>
        <begin position="2"/>
        <end position="148"/>
    </location>
</feature>
<organism evidence="2 3">
    <name type="scientific">Marinicrinis lubricantis</name>
    <dbReference type="NCBI Taxonomy" id="2086470"/>
    <lineage>
        <taxon>Bacteria</taxon>
        <taxon>Bacillati</taxon>
        <taxon>Bacillota</taxon>
        <taxon>Bacilli</taxon>
        <taxon>Bacillales</taxon>
        <taxon>Paenibacillaceae</taxon>
    </lineage>
</organism>
<dbReference type="EC" id="2.3.-.-" evidence="2"/>
<evidence type="ECO:0000259" key="1">
    <source>
        <dbReference type="PROSITE" id="PS51186"/>
    </source>
</evidence>
<protein>
    <submittedName>
        <fullName evidence="2">GNAT family N-acetyltransferase</fullName>
        <ecNumber evidence="2">2.3.-.-</ecNumber>
    </submittedName>
</protein>
<dbReference type="RefSeq" id="WP_379893347.1">
    <property type="nucleotide sequence ID" value="NZ_CBCSCT010000004.1"/>
</dbReference>